<feature type="domain" description="Methylamine utilisation protein MauE" evidence="8">
    <location>
        <begin position="5"/>
        <end position="121"/>
    </location>
</feature>
<keyword evidence="6" id="KW-1133">Transmembrane helix</keyword>
<dbReference type="AlphaFoldDB" id="A0A7W7ETZ8"/>
<sequence>MGPLSLFLAMLLAGSVAHKAIAHDRLASVASRLTGLRAQGIVPLVLAGTLEAIAAACLVVPELRSVGSLLATVVWSAYTFALLRHRGETLDCGCDLVAREKPVDWPLIARPAVLAAIAALVSTLPAVPLGIDAPFAAAGLLALYLAASELLVIPNPRWRKS</sequence>
<evidence type="ECO:0000259" key="8">
    <source>
        <dbReference type="Pfam" id="PF07291"/>
    </source>
</evidence>
<dbReference type="GO" id="GO:0016020">
    <property type="term" value="C:membrane"/>
    <property type="evidence" value="ECO:0007669"/>
    <property type="project" value="UniProtKB-SubCell"/>
</dbReference>
<evidence type="ECO:0000313" key="10">
    <source>
        <dbReference type="Proteomes" id="UP000538566"/>
    </source>
</evidence>
<gene>
    <name evidence="9" type="ORF">GGR37_001824</name>
</gene>
<dbReference type="GO" id="GO:0030416">
    <property type="term" value="P:methylamine metabolic process"/>
    <property type="evidence" value="ECO:0007669"/>
    <property type="project" value="InterPro"/>
</dbReference>
<evidence type="ECO:0000256" key="3">
    <source>
        <dbReference type="ARBA" id="ARBA00004856"/>
    </source>
</evidence>
<evidence type="ECO:0000256" key="4">
    <source>
        <dbReference type="ARBA" id="ARBA00019078"/>
    </source>
</evidence>
<comment type="function">
    <text evidence="1">May be specifically involved in the processing, transport, and/or maturation of the MADH beta-subunit.</text>
</comment>
<evidence type="ECO:0000256" key="7">
    <source>
        <dbReference type="ARBA" id="ARBA00023136"/>
    </source>
</evidence>
<organism evidence="9 10">
    <name type="scientific">Novosphingobium taihuense</name>
    <dbReference type="NCBI Taxonomy" id="260085"/>
    <lineage>
        <taxon>Bacteria</taxon>
        <taxon>Pseudomonadati</taxon>
        <taxon>Pseudomonadota</taxon>
        <taxon>Alphaproteobacteria</taxon>
        <taxon>Sphingomonadales</taxon>
        <taxon>Sphingomonadaceae</taxon>
        <taxon>Novosphingobium</taxon>
    </lineage>
</organism>
<comment type="subcellular location">
    <subcellularLocation>
        <location evidence="2">Membrane</location>
        <topology evidence="2">Multi-pass membrane protein</topology>
    </subcellularLocation>
</comment>
<dbReference type="Pfam" id="PF07291">
    <property type="entry name" value="MauE"/>
    <property type="match status" value="1"/>
</dbReference>
<dbReference type="Proteomes" id="UP000538566">
    <property type="component" value="Unassembled WGS sequence"/>
</dbReference>
<proteinExistence type="predicted"/>
<evidence type="ECO:0000256" key="2">
    <source>
        <dbReference type="ARBA" id="ARBA00004141"/>
    </source>
</evidence>
<evidence type="ECO:0000256" key="1">
    <source>
        <dbReference type="ARBA" id="ARBA00003475"/>
    </source>
</evidence>
<reference evidence="9 10" key="1">
    <citation type="submission" date="2020-08" db="EMBL/GenBank/DDBJ databases">
        <title>Genomic Encyclopedia of Type Strains, Phase IV (KMG-IV): sequencing the most valuable type-strain genomes for metagenomic binning, comparative biology and taxonomic classification.</title>
        <authorList>
            <person name="Goeker M."/>
        </authorList>
    </citation>
    <scope>NUCLEOTIDE SEQUENCE [LARGE SCALE GENOMIC DNA]</scope>
    <source>
        <strain evidence="9 10">DSM 17507</strain>
    </source>
</reference>
<dbReference type="OrthoDB" id="7510773at2"/>
<name>A0A7W7ETZ8_9SPHN</name>
<evidence type="ECO:0000313" key="9">
    <source>
        <dbReference type="EMBL" id="MBB4613549.1"/>
    </source>
</evidence>
<evidence type="ECO:0000256" key="5">
    <source>
        <dbReference type="ARBA" id="ARBA00022692"/>
    </source>
</evidence>
<comment type="caution">
    <text evidence="9">The sequence shown here is derived from an EMBL/GenBank/DDBJ whole genome shotgun (WGS) entry which is preliminary data.</text>
</comment>
<keyword evidence="5" id="KW-0812">Transmembrane</keyword>
<dbReference type="EMBL" id="JACHOA010000003">
    <property type="protein sequence ID" value="MBB4613549.1"/>
    <property type="molecule type" value="Genomic_DNA"/>
</dbReference>
<keyword evidence="10" id="KW-1185">Reference proteome</keyword>
<dbReference type="InterPro" id="IPR009908">
    <property type="entry name" value="Methylamine_util_MauE"/>
</dbReference>
<evidence type="ECO:0000256" key="6">
    <source>
        <dbReference type="ARBA" id="ARBA00022989"/>
    </source>
</evidence>
<dbReference type="RefSeq" id="WP_144907625.1">
    <property type="nucleotide sequence ID" value="NZ_JACHOA010000003.1"/>
</dbReference>
<protein>
    <recommendedName>
        <fullName evidence="4">Methylamine utilization protein MauE</fullName>
    </recommendedName>
</protein>
<accession>A0A7W7ETZ8</accession>
<keyword evidence="7" id="KW-0472">Membrane</keyword>
<comment type="pathway">
    <text evidence="3">One-carbon metabolism; methylamine degradation.</text>
</comment>